<name>A0ABW4J6D7_9LACO</name>
<dbReference type="Pfam" id="PF00293">
    <property type="entry name" value="NUDIX"/>
    <property type="match status" value="1"/>
</dbReference>
<dbReference type="PRINTS" id="PR00502">
    <property type="entry name" value="NUDIXFAMILY"/>
</dbReference>
<evidence type="ECO:0000256" key="2">
    <source>
        <dbReference type="ARBA" id="ARBA00005582"/>
    </source>
</evidence>
<dbReference type="PROSITE" id="PS00893">
    <property type="entry name" value="NUDIX_BOX"/>
    <property type="match status" value="1"/>
</dbReference>
<evidence type="ECO:0000256" key="4">
    <source>
        <dbReference type="ARBA" id="ARBA00022801"/>
    </source>
</evidence>
<dbReference type="PROSITE" id="PS51462">
    <property type="entry name" value="NUDIX"/>
    <property type="match status" value="1"/>
</dbReference>
<comment type="cofactor">
    <cofactor evidence="1">
        <name>Mg(2+)</name>
        <dbReference type="ChEBI" id="CHEBI:18420"/>
    </cofactor>
</comment>
<keyword evidence="3" id="KW-0479">Metal-binding</keyword>
<dbReference type="EMBL" id="JBHTOP010000001">
    <property type="protein sequence ID" value="MFD1670537.1"/>
    <property type="molecule type" value="Genomic_DNA"/>
</dbReference>
<comment type="caution">
    <text evidence="8">The sequence shown here is derived from an EMBL/GenBank/DDBJ whole genome shotgun (WGS) entry which is preliminary data.</text>
</comment>
<evidence type="ECO:0000256" key="1">
    <source>
        <dbReference type="ARBA" id="ARBA00001946"/>
    </source>
</evidence>
<evidence type="ECO:0000313" key="8">
    <source>
        <dbReference type="EMBL" id="MFD1670537.1"/>
    </source>
</evidence>
<gene>
    <name evidence="8" type="ORF">ACFQ5M_00335</name>
</gene>
<dbReference type="RefSeq" id="WP_125714632.1">
    <property type="nucleotide sequence ID" value="NZ_JBHTOP010000001.1"/>
</dbReference>
<dbReference type="InterPro" id="IPR020084">
    <property type="entry name" value="NUDIX_hydrolase_CS"/>
</dbReference>
<accession>A0ABW4J6D7</accession>
<dbReference type="InterPro" id="IPR020476">
    <property type="entry name" value="Nudix_hydrolase"/>
</dbReference>
<keyword evidence="5" id="KW-0460">Magnesium</keyword>
<keyword evidence="9" id="KW-1185">Reference proteome</keyword>
<dbReference type="CDD" id="cd18886">
    <property type="entry name" value="NUDIX_MutT_Nudt1"/>
    <property type="match status" value="1"/>
</dbReference>
<sequence length="158" mass="17969">MAKKELTLALIIQGNKVLLLNRYNKPYIGQWNGFGGKIEPGETPEQGIKRELMEETGITPAHYTLVANGDMAWHVSGVYQNRVHLFTARLAPDYPLQVPQSTREGLLQLFDLEWAMAAENYGMIADVKAVYPYMIKNEAHHFTTNFEGDQLIQFEIID</sequence>
<dbReference type="SUPFAM" id="SSF55811">
    <property type="entry name" value="Nudix"/>
    <property type="match status" value="1"/>
</dbReference>
<keyword evidence="4 6" id="KW-0378">Hydrolase</keyword>
<feature type="domain" description="Nudix hydrolase" evidence="7">
    <location>
        <begin position="2"/>
        <end position="136"/>
    </location>
</feature>
<comment type="similarity">
    <text evidence="2 6">Belongs to the Nudix hydrolase family.</text>
</comment>
<organism evidence="8 9">
    <name type="scientific">Agrilactobacillus yilanensis</name>
    <dbReference type="NCBI Taxonomy" id="2485997"/>
    <lineage>
        <taxon>Bacteria</taxon>
        <taxon>Bacillati</taxon>
        <taxon>Bacillota</taxon>
        <taxon>Bacilli</taxon>
        <taxon>Lactobacillales</taxon>
        <taxon>Lactobacillaceae</taxon>
        <taxon>Agrilactobacillus</taxon>
    </lineage>
</organism>
<evidence type="ECO:0000256" key="6">
    <source>
        <dbReference type="RuleBase" id="RU003476"/>
    </source>
</evidence>
<dbReference type="Gene3D" id="3.90.79.10">
    <property type="entry name" value="Nucleoside Triphosphate Pyrophosphohydrolase"/>
    <property type="match status" value="1"/>
</dbReference>
<proteinExistence type="inferred from homology"/>
<protein>
    <submittedName>
        <fullName evidence="8">NUDIX domain-containing protein</fullName>
    </submittedName>
</protein>
<dbReference type="PANTHER" id="PTHR43758:SF2">
    <property type="entry name" value="OXIDIZED PURINE NUCLEOSIDE TRIPHOSPHATE HYDROLASE"/>
    <property type="match status" value="1"/>
</dbReference>
<evidence type="ECO:0000313" key="9">
    <source>
        <dbReference type="Proteomes" id="UP001597267"/>
    </source>
</evidence>
<dbReference type="InterPro" id="IPR000086">
    <property type="entry name" value="NUDIX_hydrolase_dom"/>
</dbReference>
<evidence type="ECO:0000256" key="3">
    <source>
        <dbReference type="ARBA" id="ARBA00022723"/>
    </source>
</evidence>
<reference evidence="9" key="1">
    <citation type="journal article" date="2019" name="Int. J. Syst. Evol. Microbiol.">
        <title>The Global Catalogue of Microorganisms (GCM) 10K type strain sequencing project: providing services to taxonomists for standard genome sequencing and annotation.</title>
        <authorList>
            <consortium name="The Broad Institute Genomics Platform"/>
            <consortium name="The Broad Institute Genome Sequencing Center for Infectious Disease"/>
            <person name="Wu L."/>
            <person name="Ma J."/>
        </authorList>
    </citation>
    <scope>NUCLEOTIDE SEQUENCE [LARGE SCALE GENOMIC DNA]</scope>
    <source>
        <strain evidence="9">CCM 8896</strain>
    </source>
</reference>
<evidence type="ECO:0000256" key="5">
    <source>
        <dbReference type="ARBA" id="ARBA00022842"/>
    </source>
</evidence>
<dbReference type="PANTHER" id="PTHR43758">
    <property type="entry name" value="7,8-DIHYDRO-8-OXOGUANINE TRIPHOSPHATASE"/>
    <property type="match status" value="1"/>
</dbReference>
<dbReference type="InterPro" id="IPR015797">
    <property type="entry name" value="NUDIX_hydrolase-like_dom_sf"/>
</dbReference>
<evidence type="ECO:0000259" key="7">
    <source>
        <dbReference type="PROSITE" id="PS51462"/>
    </source>
</evidence>
<dbReference type="Proteomes" id="UP001597267">
    <property type="component" value="Unassembled WGS sequence"/>
</dbReference>